<evidence type="ECO:0008006" key="3">
    <source>
        <dbReference type="Google" id="ProtNLM"/>
    </source>
</evidence>
<gene>
    <name evidence="1" type="ORF">FEF34_19305</name>
</gene>
<dbReference type="OrthoDB" id="3579809at2"/>
<organism evidence="1 2">
    <name type="scientific">Streptomyces marianii</name>
    <dbReference type="NCBI Taxonomy" id="1817406"/>
    <lineage>
        <taxon>Bacteria</taxon>
        <taxon>Bacillati</taxon>
        <taxon>Actinomycetota</taxon>
        <taxon>Actinomycetes</taxon>
        <taxon>Kitasatosporales</taxon>
        <taxon>Streptomycetaceae</taxon>
        <taxon>Streptomyces</taxon>
    </lineage>
</organism>
<proteinExistence type="predicted"/>
<sequence length="78" mass="8549">MDVKQLTELAASTTDHDPLVGLGAVAQLRTEMERIEAVLVRRARNNGTTWPQIAAVMGVSKQAVHKKHGGRRLFDGRS</sequence>
<protein>
    <recommendedName>
        <fullName evidence="3">RNA polymerase subunit sigma-70</fullName>
    </recommendedName>
</protein>
<name>A0A5R9E4Q2_9ACTN</name>
<comment type="caution">
    <text evidence="1">The sequence shown here is derived from an EMBL/GenBank/DDBJ whole genome shotgun (WGS) entry which is preliminary data.</text>
</comment>
<dbReference type="Proteomes" id="UP000305921">
    <property type="component" value="Unassembled WGS sequence"/>
</dbReference>
<reference evidence="1 2" key="1">
    <citation type="submission" date="2019-05" db="EMBL/GenBank/DDBJ databases">
        <title>Streptomyces marianii sp. nov., a novel marine actinomycete from southern coast of India.</title>
        <authorList>
            <person name="Iniyan A.M."/>
            <person name="Wink J."/>
            <person name="Ramprasad E."/>
            <person name="Ramana C.V."/>
            <person name="Bunk B."/>
            <person name="Sproer C."/>
            <person name="Joseph F.-J.R.S."/>
            <person name="Vincent S.G.P."/>
        </authorList>
    </citation>
    <scope>NUCLEOTIDE SEQUENCE [LARGE SCALE GENOMIC DNA]</scope>
    <source>
        <strain evidence="1 2">ICN19</strain>
    </source>
</reference>
<dbReference type="EMBL" id="VAWE01000001">
    <property type="protein sequence ID" value="TLQ44938.1"/>
    <property type="molecule type" value="Genomic_DNA"/>
</dbReference>
<accession>A0A5R9E4Q2</accession>
<evidence type="ECO:0000313" key="1">
    <source>
        <dbReference type="EMBL" id="TLQ44938.1"/>
    </source>
</evidence>
<evidence type="ECO:0000313" key="2">
    <source>
        <dbReference type="Proteomes" id="UP000305921"/>
    </source>
</evidence>
<keyword evidence="2" id="KW-1185">Reference proteome</keyword>
<dbReference type="AlphaFoldDB" id="A0A5R9E4Q2"/>
<dbReference type="RefSeq" id="WP_138054278.1">
    <property type="nucleotide sequence ID" value="NZ_VAWE01000001.1"/>
</dbReference>